<dbReference type="InterPro" id="IPR011990">
    <property type="entry name" value="TPR-like_helical_dom_sf"/>
</dbReference>
<dbReference type="Pfam" id="PF01535">
    <property type="entry name" value="PPR"/>
    <property type="match status" value="5"/>
</dbReference>
<dbReference type="PANTHER" id="PTHR47926:SF461">
    <property type="entry name" value="PENTATRICOPEPTIDE REPEAT SUPERFAMILY PROTEIN"/>
    <property type="match status" value="1"/>
</dbReference>
<keyword evidence="3" id="KW-0812">Transmembrane</keyword>
<dbReference type="GO" id="GO:0099402">
    <property type="term" value="P:plant organ development"/>
    <property type="evidence" value="ECO:0007669"/>
    <property type="project" value="UniProtKB-ARBA"/>
</dbReference>
<dbReference type="Proteomes" id="UP000636800">
    <property type="component" value="Chromosome 7"/>
</dbReference>
<keyword evidence="1" id="KW-0677">Repeat</keyword>
<reference evidence="4 5" key="1">
    <citation type="journal article" date="2020" name="Nat. Food">
        <title>A phased Vanilla planifolia genome enables genetic improvement of flavour and production.</title>
        <authorList>
            <person name="Hasing T."/>
            <person name="Tang H."/>
            <person name="Brym M."/>
            <person name="Khazi F."/>
            <person name="Huang T."/>
            <person name="Chambers A.H."/>
        </authorList>
    </citation>
    <scope>NUCLEOTIDE SEQUENCE [LARGE SCALE GENOMIC DNA]</scope>
    <source>
        <tissue evidence="4">Leaf</tissue>
    </source>
</reference>
<accession>A0A835QSA1</accession>
<evidence type="ECO:0000313" key="5">
    <source>
        <dbReference type="Proteomes" id="UP000636800"/>
    </source>
</evidence>
<dbReference type="PROSITE" id="PS51375">
    <property type="entry name" value="PPR"/>
    <property type="match status" value="3"/>
</dbReference>
<dbReference type="OrthoDB" id="73614at2759"/>
<proteinExistence type="predicted"/>
<protein>
    <recommendedName>
        <fullName evidence="6">Pentatricopeptide repeat-containing protein</fullName>
    </recommendedName>
</protein>
<feature type="repeat" description="PPR" evidence="2">
    <location>
        <begin position="197"/>
        <end position="231"/>
    </location>
</feature>
<evidence type="ECO:0000256" key="2">
    <source>
        <dbReference type="PROSITE-ProRule" id="PRU00708"/>
    </source>
</evidence>
<dbReference type="Pfam" id="PF13041">
    <property type="entry name" value="PPR_2"/>
    <property type="match status" value="2"/>
</dbReference>
<dbReference type="GO" id="GO:0003723">
    <property type="term" value="F:RNA binding"/>
    <property type="evidence" value="ECO:0007669"/>
    <property type="project" value="InterPro"/>
</dbReference>
<keyword evidence="3" id="KW-1133">Transmembrane helix</keyword>
<gene>
    <name evidence="4" type="ORF">HPP92_015500</name>
</gene>
<dbReference type="FunFam" id="1.25.40.10:FF:000158">
    <property type="entry name" value="pentatricopeptide repeat-containing protein At2g33680"/>
    <property type="match status" value="1"/>
</dbReference>
<dbReference type="GO" id="GO:0009451">
    <property type="term" value="P:RNA modification"/>
    <property type="evidence" value="ECO:0007669"/>
    <property type="project" value="InterPro"/>
</dbReference>
<dbReference type="FunFam" id="1.25.40.10:FF:000348">
    <property type="entry name" value="Pentatricopeptide repeat-containing protein chloroplastic"/>
    <property type="match status" value="1"/>
</dbReference>
<feature type="transmembrane region" description="Helical" evidence="3">
    <location>
        <begin position="496"/>
        <end position="519"/>
    </location>
</feature>
<sequence length="524" mass="58350">MMALTSIPVGIPVGANPSSGNGRHLLPANYPILSLLDDVSTLDSIRLKQIHARMLRLGLFFQPYASSRLITACSLSPSPNLHYALQVFNQIPQPSLYMWNILIRSHVANSRPDLSLQLFSRLLTDSPHFPDNFTYPFAFKAAAELEMLREGSALHGQVVKGPFNSDVFILNSLVHFYATCGDVDLALRVFDFIPQRDVVSWNCMIAALARADRCDDALELFRMMQNGNISPDDITMVAVLSACGKKGDLELGRWLHSFIKRSGISECLILNNAILDMYTKCESSADARLLFDGMTEKDSISWTTMLFVYCKSRDFDAARHFFDTMPVRDIAAWNALISGYEQNGRPKDALAAFAELQNSSDAEPDQVTLVATLSACSQLCAIESGKWIHSFIEKRNLKLNHRLTASLIDMYSKCGDVGNALQVFRTVKQGDVFVWSSMIAGLAMHGRGKEALEFFKQMQKANVKPNHVTFTNVLCACSHAGLVEVGRMYFTQMLTVYGLSLNLSIMGAWWTSLAVPVVCKRRRS</sequence>
<feature type="repeat" description="PPR" evidence="2">
    <location>
        <begin position="431"/>
        <end position="465"/>
    </location>
</feature>
<dbReference type="InterPro" id="IPR046960">
    <property type="entry name" value="PPR_At4g14850-like_plant"/>
</dbReference>
<name>A0A835QSA1_VANPL</name>
<dbReference type="PANTHER" id="PTHR47926">
    <property type="entry name" value="PENTATRICOPEPTIDE REPEAT-CONTAINING PROTEIN"/>
    <property type="match status" value="1"/>
</dbReference>
<dbReference type="EMBL" id="JADCNL010000007">
    <property type="protein sequence ID" value="KAG0473643.1"/>
    <property type="molecule type" value="Genomic_DNA"/>
</dbReference>
<evidence type="ECO:0000313" key="4">
    <source>
        <dbReference type="EMBL" id="KAG0473643.1"/>
    </source>
</evidence>
<feature type="repeat" description="PPR" evidence="2">
    <location>
        <begin position="298"/>
        <end position="332"/>
    </location>
</feature>
<evidence type="ECO:0000256" key="1">
    <source>
        <dbReference type="ARBA" id="ARBA00022737"/>
    </source>
</evidence>
<evidence type="ECO:0000256" key="3">
    <source>
        <dbReference type="SAM" id="Phobius"/>
    </source>
</evidence>
<dbReference type="Gene3D" id="1.25.40.10">
    <property type="entry name" value="Tetratricopeptide repeat domain"/>
    <property type="match status" value="4"/>
</dbReference>
<organism evidence="4 5">
    <name type="scientific">Vanilla planifolia</name>
    <name type="common">Vanilla</name>
    <dbReference type="NCBI Taxonomy" id="51239"/>
    <lineage>
        <taxon>Eukaryota</taxon>
        <taxon>Viridiplantae</taxon>
        <taxon>Streptophyta</taxon>
        <taxon>Embryophyta</taxon>
        <taxon>Tracheophyta</taxon>
        <taxon>Spermatophyta</taxon>
        <taxon>Magnoliopsida</taxon>
        <taxon>Liliopsida</taxon>
        <taxon>Asparagales</taxon>
        <taxon>Orchidaceae</taxon>
        <taxon>Vanilloideae</taxon>
        <taxon>Vanilleae</taxon>
        <taxon>Vanilla</taxon>
    </lineage>
</organism>
<dbReference type="AlphaFoldDB" id="A0A835QSA1"/>
<dbReference type="FunFam" id="1.25.40.10:FF:000427">
    <property type="entry name" value="Pentatricopeptide repeat-containing protein chloroplastic"/>
    <property type="match status" value="1"/>
</dbReference>
<dbReference type="InterPro" id="IPR002885">
    <property type="entry name" value="PPR_rpt"/>
</dbReference>
<comment type="caution">
    <text evidence="4">The sequence shown here is derived from an EMBL/GenBank/DDBJ whole genome shotgun (WGS) entry which is preliminary data.</text>
</comment>
<keyword evidence="3" id="KW-0472">Membrane</keyword>
<keyword evidence="5" id="KW-1185">Reference proteome</keyword>
<evidence type="ECO:0008006" key="6">
    <source>
        <dbReference type="Google" id="ProtNLM"/>
    </source>
</evidence>
<dbReference type="NCBIfam" id="TIGR00756">
    <property type="entry name" value="PPR"/>
    <property type="match status" value="4"/>
</dbReference>